<accession>A0A9W4R039</accession>
<evidence type="ECO:0000259" key="1">
    <source>
        <dbReference type="Pfam" id="PF04851"/>
    </source>
</evidence>
<organism evidence="2 3">
    <name type="scientific">Pseudoalteromonas haloplanktis</name>
    <name type="common">Alteromonas haloplanktis</name>
    <dbReference type="NCBI Taxonomy" id="228"/>
    <lineage>
        <taxon>Bacteria</taxon>
        <taxon>Pseudomonadati</taxon>
        <taxon>Pseudomonadota</taxon>
        <taxon>Gammaproteobacteria</taxon>
        <taxon>Alteromonadales</taxon>
        <taxon>Pseudoalteromonadaceae</taxon>
        <taxon>Pseudoalteromonas</taxon>
    </lineage>
</organism>
<feature type="domain" description="Helicase/UvrB N-terminal" evidence="1">
    <location>
        <begin position="30"/>
        <end position="179"/>
    </location>
</feature>
<proteinExistence type="predicted"/>
<protein>
    <recommendedName>
        <fullName evidence="1">Helicase/UvrB N-terminal domain-containing protein</fullName>
    </recommendedName>
</protein>
<dbReference type="Proteomes" id="UP001152447">
    <property type="component" value="Unassembled WGS sequence"/>
</dbReference>
<reference evidence="2" key="1">
    <citation type="submission" date="2022-07" db="EMBL/GenBank/DDBJ databases">
        <authorList>
            <person name="Criscuolo A."/>
        </authorList>
    </citation>
    <scope>NUCLEOTIDE SEQUENCE</scope>
    <source>
        <strain evidence="2">CIP103197</strain>
    </source>
</reference>
<dbReference type="EMBL" id="CAMAPB010000035">
    <property type="protein sequence ID" value="CAH9061125.1"/>
    <property type="molecule type" value="Genomic_DNA"/>
</dbReference>
<gene>
    <name evidence="2" type="ORF">PSEHALCIP103_02430</name>
</gene>
<dbReference type="SUPFAM" id="SSF52540">
    <property type="entry name" value="P-loop containing nucleoside triphosphate hydrolases"/>
    <property type="match status" value="1"/>
</dbReference>
<evidence type="ECO:0000313" key="3">
    <source>
        <dbReference type="Proteomes" id="UP001152447"/>
    </source>
</evidence>
<dbReference type="GO" id="GO:0016787">
    <property type="term" value="F:hydrolase activity"/>
    <property type="evidence" value="ECO:0007669"/>
    <property type="project" value="InterPro"/>
</dbReference>
<dbReference type="GO" id="GO:0003677">
    <property type="term" value="F:DNA binding"/>
    <property type="evidence" value="ECO:0007669"/>
    <property type="project" value="InterPro"/>
</dbReference>
<comment type="caution">
    <text evidence="2">The sequence shown here is derived from an EMBL/GenBank/DDBJ whole genome shotgun (WGS) entry which is preliminary data.</text>
</comment>
<dbReference type="InterPro" id="IPR027417">
    <property type="entry name" value="P-loop_NTPase"/>
</dbReference>
<sequence>MTNHSFRLNESMNQAEKHREYLEKIVSSDTFEHQQHAAQRAFSHFEEGSRAVVITAEMQSGKSGIALALAALQRLSLSDTDICERSKLKDTLYLVTMADLSLQEQAKQDLAKCNNVVVSNFTNMSFALSSNFKAQPPKLIIIDECHYGAGAEAVRYAKVFEYLEKENTNCKVAFISATPFSALYSAGADSILRHNFKTSLVFHKTSDEYLGIREMHRNNQIVKLTEEQRNFCDDSLLRKRFIRQFKEHPSSGWSLIRVPSSQASLAKSILLENGIAEEQIMVIGQKLVGVEESDLASIDDFKREYEAAAMFDDKVIAITVAGFRAGINFGQEMKSTLINTWDSTIANIAAIVQANIGRACGYHCNTQAKHYTNLDAIKAYSDLLNHLELNSDKSDFEGLHTVFEDICAKYDVRGFDRGISIAPQVEYTASRKKDDSKTYLTGGYIAVPGKLIDPTFDYSLYTKNQELLEAINLIRAELLKDDGPLRKQGRALKGEHQNWIKAQWVNGVTYDDYTPSCAKSRALEFTTLLDQGESVEFNKIVNPGGGESTEDKRVMASIFSVYNLSRQIDAFKRSMDEEDLAEIASLLNVESDDTIILLYVRGDYSEKLTYEKQENIEKITSTRIRTDSVF</sequence>
<dbReference type="Gene3D" id="3.40.50.300">
    <property type="entry name" value="P-loop containing nucleotide triphosphate hydrolases"/>
    <property type="match status" value="1"/>
</dbReference>
<name>A0A9W4R039_PSEHA</name>
<keyword evidence="3" id="KW-1185">Reference proteome</keyword>
<dbReference type="InterPro" id="IPR006935">
    <property type="entry name" value="Helicase/UvrB_N"/>
</dbReference>
<dbReference type="GO" id="GO:0005524">
    <property type="term" value="F:ATP binding"/>
    <property type="evidence" value="ECO:0007669"/>
    <property type="project" value="InterPro"/>
</dbReference>
<dbReference type="AlphaFoldDB" id="A0A9W4R039"/>
<dbReference type="Pfam" id="PF04851">
    <property type="entry name" value="ResIII"/>
    <property type="match status" value="1"/>
</dbReference>
<evidence type="ECO:0000313" key="2">
    <source>
        <dbReference type="EMBL" id="CAH9061125.1"/>
    </source>
</evidence>